<evidence type="ECO:0000256" key="3">
    <source>
        <dbReference type="PIRSR" id="PIRSR006156-1"/>
    </source>
</evidence>
<dbReference type="FunFam" id="3.30.2310.20:FF:000003">
    <property type="entry name" value="Type II toxin-antitoxin system YafQ family toxin"/>
    <property type="match status" value="1"/>
</dbReference>
<reference evidence="4 5" key="1">
    <citation type="submission" date="2017-09" db="EMBL/GenBank/DDBJ databases">
        <title>Depth-based differentiation of microbial function through sediment-hosted aquifers and enrichment of novel symbionts in the deep terrestrial subsurface.</title>
        <authorList>
            <person name="Probst A.J."/>
            <person name="Ladd B."/>
            <person name="Jarett J.K."/>
            <person name="Geller-Mcgrath D.E."/>
            <person name="Sieber C.M."/>
            <person name="Emerson J.B."/>
            <person name="Anantharaman K."/>
            <person name="Thomas B.C."/>
            <person name="Malmstrom R."/>
            <person name="Stieglmeier M."/>
            <person name="Klingl A."/>
            <person name="Woyke T."/>
            <person name="Ryan C.M."/>
            <person name="Banfield J.F."/>
        </authorList>
    </citation>
    <scope>NUCLEOTIDE SEQUENCE [LARGE SCALE GENOMIC DNA]</scope>
    <source>
        <strain evidence="4">CG23_combo_of_CG06-09_8_20_14_all_48_7</strain>
    </source>
</reference>
<keyword evidence="1" id="KW-1277">Toxin-antitoxin system</keyword>
<dbReference type="Gene3D" id="3.30.2310.20">
    <property type="entry name" value="RelE-like"/>
    <property type="match status" value="1"/>
</dbReference>
<dbReference type="GO" id="GO:0006415">
    <property type="term" value="P:translational termination"/>
    <property type="evidence" value="ECO:0007669"/>
    <property type="project" value="TreeGrafter"/>
</dbReference>
<dbReference type="NCBIfam" id="TIGR00053">
    <property type="entry name" value="YafQ family addiction module toxin"/>
    <property type="match status" value="1"/>
</dbReference>
<dbReference type="AlphaFoldDB" id="A0A2G9YAS4"/>
<feature type="active site" description="Proton donor" evidence="3">
    <location>
        <position position="84"/>
    </location>
</feature>
<sequence length="89" mass="10533">MKKVSQTTQFLRDVRKLRKRGNDLEKLKVVVHELAEGKPIDRKYHEHHLNGEWKNSRDCHIEPDWVLIYTIDAISLRLERTGSHSDLFG</sequence>
<dbReference type="PANTHER" id="PTHR40588:SF1">
    <property type="entry name" value="MRNA INTERFERASE TOXIN YAFQ"/>
    <property type="match status" value="1"/>
</dbReference>
<evidence type="ECO:0000313" key="5">
    <source>
        <dbReference type="Proteomes" id="UP000230392"/>
    </source>
</evidence>
<dbReference type="PANTHER" id="PTHR40588">
    <property type="entry name" value="MRNA INTERFERASE TOXIN YAFQ"/>
    <property type="match status" value="1"/>
</dbReference>
<evidence type="ECO:0000313" key="4">
    <source>
        <dbReference type="EMBL" id="PIP15843.1"/>
    </source>
</evidence>
<dbReference type="GO" id="GO:0006402">
    <property type="term" value="P:mRNA catabolic process"/>
    <property type="evidence" value="ECO:0007669"/>
    <property type="project" value="TreeGrafter"/>
</dbReference>
<proteinExistence type="inferred from homology"/>
<comment type="caution">
    <text evidence="4">The sequence shown here is derived from an EMBL/GenBank/DDBJ whole genome shotgun (WGS) entry which is preliminary data.</text>
</comment>
<dbReference type="InterPro" id="IPR035093">
    <property type="entry name" value="RelE/ParE_toxin_dom_sf"/>
</dbReference>
<gene>
    <name evidence="4" type="ORF">COX46_04895</name>
</gene>
<accession>A0A2G9YAS4</accession>
<dbReference type="GO" id="GO:0004521">
    <property type="term" value="F:RNA endonuclease activity"/>
    <property type="evidence" value="ECO:0007669"/>
    <property type="project" value="TreeGrafter"/>
</dbReference>
<comment type="similarity">
    <text evidence="2">Belongs to the RelE toxin family. YafQ subfamily.</text>
</comment>
<evidence type="ECO:0000256" key="2">
    <source>
        <dbReference type="ARBA" id="ARBA00061366"/>
    </source>
</evidence>
<organism evidence="4 5">
    <name type="scientific">bacterium (Candidatus Ratteibacteria) CG23_combo_of_CG06-09_8_20_14_all_48_7</name>
    <dbReference type="NCBI Taxonomy" id="2014292"/>
    <lineage>
        <taxon>Bacteria</taxon>
        <taxon>Candidatus Ratteibacteria</taxon>
    </lineage>
</organism>
<dbReference type="Proteomes" id="UP000230392">
    <property type="component" value="Unassembled WGS sequence"/>
</dbReference>
<dbReference type="EMBL" id="PCRF01000239">
    <property type="protein sequence ID" value="PIP15843.1"/>
    <property type="molecule type" value="Genomic_DNA"/>
</dbReference>
<evidence type="ECO:0000256" key="1">
    <source>
        <dbReference type="ARBA" id="ARBA00022649"/>
    </source>
</evidence>
<dbReference type="NCBIfam" id="TIGR02385">
    <property type="entry name" value="RelE_StbE"/>
    <property type="match status" value="1"/>
</dbReference>
<protein>
    <submittedName>
        <fullName evidence="4">Type II toxin-antitoxin system mRNA interferase toxin, RelE/StbE family</fullName>
    </submittedName>
</protein>
<dbReference type="Pfam" id="PF15738">
    <property type="entry name" value="YafQ_toxin"/>
    <property type="match status" value="1"/>
</dbReference>
<dbReference type="PIRSF" id="PIRSF006156">
    <property type="entry name" value="YafQ"/>
    <property type="match status" value="1"/>
</dbReference>
<name>A0A2G9YAS4_9BACT</name>
<dbReference type="InterPro" id="IPR007712">
    <property type="entry name" value="RelE/ParE_toxin"/>
</dbReference>
<dbReference type="InterPro" id="IPR004386">
    <property type="entry name" value="Toxin_YafQ-like"/>
</dbReference>
<dbReference type="SUPFAM" id="SSF143011">
    <property type="entry name" value="RelE-like"/>
    <property type="match status" value="1"/>
</dbReference>